<dbReference type="AlphaFoldDB" id="A0AAV5DRD5"/>
<evidence type="ECO:0000313" key="3">
    <source>
        <dbReference type="Proteomes" id="UP001054889"/>
    </source>
</evidence>
<keyword evidence="1" id="KW-0812">Transmembrane</keyword>
<reference evidence="2" key="1">
    <citation type="journal article" date="2018" name="DNA Res.">
        <title>Multiple hybrid de novo genome assembly of finger millet, an orphan allotetraploid crop.</title>
        <authorList>
            <person name="Hatakeyama M."/>
            <person name="Aluri S."/>
            <person name="Balachadran M.T."/>
            <person name="Sivarajan S.R."/>
            <person name="Patrignani A."/>
            <person name="Gruter S."/>
            <person name="Poveda L."/>
            <person name="Shimizu-Inatsugi R."/>
            <person name="Baeten J."/>
            <person name="Francoijs K.J."/>
            <person name="Nataraja K.N."/>
            <person name="Reddy Y.A.N."/>
            <person name="Phadnis S."/>
            <person name="Ravikumar R.L."/>
            <person name="Schlapbach R."/>
            <person name="Sreeman S.M."/>
            <person name="Shimizu K.K."/>
        </authorList>
    </citation>
    <scope>NUCLEOTIDE SEQUENCE</scope>
</reference>
<feature type="transmembrane region" description="Helical" evidence="1">
    <location>
        <begin position="58"/>
        <end position="82"/>
    </location>
</feature>
<organism evidence="2 3">
    <name type="scientific">Eleusine coracana subsp. coracana</name>
    <dbReference type="NCBI Taxonomy" id="191504"/>
    <lineage>
        <taxon>Eukaryota</taxon>
        <taxon>Viridiplantae</taxon>
        <taxon>Streptophyta</taxon>
        <taxon>Embryophyta</taxon>
        <taxon>Tracheophyta</taxon>
        <taxon>Spermatophyta</taxon>
        <taxon>Magnoliopsida</taxon>
        <taxon>Liliopsida</taxon>
        <taxon>Poales</taxon>
        <taxon>Poaceae</taxon>
        <taxon>PACMAD clade</taxon>
        <taxon>Chloridoideae</taxon>
        <taxon>Cynodonteae</taxon>
        <taxon>Eleusininae</taxon>
        <taxon>Eleusine</taxon>
    </lineage>
</organism>
<keyword evidence="1" id="KW-1133">Transmembrane helix</keyword>
<dbReference type="Proteomes" id="UP001054889">
    <property type="component" value="Unassembled WGS sequence"/>
</dbReference>
<dbReference type="EMBL" id="BQKI01000031">
    <property type="protein sequence ID" value="GJN13052.1"/>
    <property type="molecule type" value="Genomic_DNA"/>
</dbReference>
<name>A0AAV5DRD5_ELECO</name>
<proteinExistence type="predicted"/>
<protein>
    <submittedName>
        <fullName evidence="2">Uncharacterized protein</fullName>
    </submittedName>
</protein>
<evidence type="ECO:0000313" key="2">
    <source>
        <dbReference type="EMBL" id="GJN13052.1"/>
    </source>
</evidence>
<comment type="caution">
    <text evidence="2">The sequence shown here is derived from an EMBL/GenBank/DDBJ whole genome shotgun (WGS) entry which is preliminary data.</text>
</comment>
<keyword evidence="1" id="KW-0472">Membrane</keyword>
<keyword evidence="3" id="KW-1185">Reference proteome</keyword>
<reference evidence="2" key="2">
    <citation type="submission" date="2021-12" db="EMBL/GenBank/DDBJ databases">
        <title>Resequencing data analysis of finger millet.</title>
        <authorList>
            <person name="Hatakeyama M."/>
            <person name="Aluri S."/>
            <person name="Balachadran M.T."/>
            <person name="Sivarajan S.R."/>
            <person name="Poveda L."/>
            <person name="Shimizu-Inatsugi R."/>
            <person name="Schlapbach R."/>
            <person name="Sreeman S.M."/>
            <person name="Shimizu K.K."/>
        </authorList>
    </citation>
    <scope>NUCLEOTIDE SEQUENCE</scope>
</reference>
<dbReference type="PANTHER" id="PTHR33116:SF78">
    <property type="entry name" value="OS12G0587133 PROTEIN"/>
    <property type="match status" value="1"/>
</dbReference>
<evidence type="ECO:0000256" key="1">
    <source>
        <dbReference type="SAM" id="Phobius"/>
    </source>
</evidence>
<gene>
    <name evidence="2" type="primary">ga31385</name>
    <name evidence="2" type="ORF">PR202_ga31385</name>
</gene>
<dbReference type="PANTHER" id="PTHR33116">
    <property type="entry name" value="REVERSE TRANSCRIPTASE ZINC-BINDING DOMAIN-CONTAINING PROTEIN-RELATED-RELATED"/>
    <property type="match status" value="1"/>
</dbReference>
<sequence length="140" mass="15787">MVESSLGCPTEAFPCTYLGLPISHKKLCKGDLLAWIEKIADKLPGWKPFLLNLAGRAALVRFVLSAIPVYILIAINIPKWFIKAIDKIRRGFFWKGRKEAIGGSCLVAWEKVQRPLDLGGLGIQNLQVMSWALQIKWLWL</sequence>
<accession>A0AAV5DRD5</accession>